<reference evidence="1 2" key="1">
    <citation type="journal article" date="2010" name="Cell Res.">
        <title>Complete genome sequence of the rifamycin SV-producing Amycolatopsis mediterranei U32 revealed its genetic characteristics in phylogeny and metabolism.</title>
        <authorList>
            <person name="Zhao W."/>
            <person name="Zhong Y."/>
            <person name="Yuan H."/>
            <person name="Wang J."/>
            <person name="Zheng H."/>
            <person name="Wang Y."/>
            <person name="Cen X."/>
            <person name="Xu F."/>
            <person name="Bai J."/>
            <person name="Han X."/>
            <person name="Lu G."/>
            <person name="Zhu Y."/>
            <person name="Shao Z."/>
            <person name="Yan H."/>
            <person name="Li C."/>
            <person name="Peng N."/>
            <person name="Zhang Z."/>
            <person name="Zhang Y."/>
            <person name="Lin W."/>
            <person name="Fan Y."/>
            <person name="Qin Z."/>
            <person name="Hu Y."/>
            <person name="Zhu B."/>
            <person name="Wang S."/>
            <person name="Ding X."/>
            <person name="Zhao G.P."/>
        </authorList>
    </citation>
    <scope>NUCLEOTIDE SEQUENCE [LARGE SCALE GENOMIC DNA]</scope>
    <source>
        <strain evidence="2">U-32</strain>
    </source>
</reference>
<name>A0A0H3DDK8_AMYMU</name>
<dbReference type="KEGG" id="amd:AMED_7309"/>
<protein>
    <submittedName>
        <fullName evidence="1">Uncharacterized protein</fullName>
    </submittedName>
</protein>
<organism evidence="1 2">
    <name type="scientific">Amycolatopsis mediterranei (strain U-32)</name>
    <dbReference type="NCBI Taxonomy" id="749927"/>
    <lineage>
        <taxon>Bacteria</taxon>
        <taxon>Bacillati</taxon>
        <taxon>Actinomycetota</taxon>
        <taxon>Actinomycetes</taxon>
        <taxon>Pseudonocardiales</taxon>
        <taxon>Pseudonocardiaceae</taxon>
        <taxon>Amycolatopsis</taxon>
    </lineage>
</organism>
<dbReference type="eggNOG" id="ENOG5033K7R">
    <property type="taxonomic scope" value="Bacteria"/>
</dbReference>
<dbReference type="Proteomes" id="UP000000328">
    <property type="component" value="Chromosome"/>
</dbReference>
<evidence type="ECO:0000313" key="2">
    <source>
        <dbReference type="Proteomes" id="UP000000328"/>
    </source>
</evidence>
<dbReference type="PATRIC" id="fig|749927.5.peg.7601"/>
<dbReference type="AlphaFoldDB" id="A0A0H3DDK8"/>
<evidence type="ECO:0000313" key="1">
    <source>
        <dbReference type="EMBL" id="ADJ49025.1"/>
    </source>
</evidence>
<accession>A0A0H3DDK8</accession>
<dbReference type="OrthoDB" id="4540748at2"/>
<dbReference type="HOGENOM" id="CLU_878917_0_0_11"/>
<gene>
    <name evidence="1" type="ordered locus">AMED_7309</name>
</gene>
<dbReference type="EMBL" id="CP002000">
    <property type="protein sequence ID" value="ADJ49025.1"/>
    <property type="molecule type" value="Genomic_DNA"/>
</dbReference>
<sequence>MEMRSAWLKWARAVEHQRVLARRTREFLADGSYEYVRWDNVADSTDPLVKMQRRLKTKKEFSESWSVLLGDILTNLRAALDHSMWTAVVMHSGRPAKPNQVQFPITTKASSFSEARRKFSALVVPDFWAVIEALQPFHGGNRAHTSPLEVLRWLSNLDKHRAVHIVGRIYFDLAPVVIRSETPIKIVEERRHEGPIDGDNKAVLVLKFERPRGNAPIDVVPTFAFSPSIQISDDPVEYRTLASAMEVMTDGVLKVLTYCTSSLGLPMPDIDSLELGEENDLVAADLAGDVYTFRDFDGTVHRFTGPAAPDEEARPS</sequence>
<proteinExistence type="predicted"/>